<comment type="similarity">
    <text evidence="1">Belongs to the aspartate/glutamate racemases family.</text>
</comment>
<dbReference type="PANTHER" id="PTHR21198">
    <property type="entry name" value="GLUTAMATE RACEMASE"/>
    <property type="match status" value="1"/>
</dbReference>
<dbReference type="EMBL" id="CP032550">
    <property type="protein sequence ID" value="QGU27083.1"/>
    <property type="molecule type" value="Genomic_DNA"/>
</dbReference>
<dbReference type="SUPFAM" id="SSF53681">
    <property type="entry name" value="Aspartate/glutamate racemase"/>
    <property type="match status" value="2"/>
</dbReference>
<dbReference type="InterPro" id="IPR015942">
    <property type="entry name" value="Asp/Glu/hydantoin_racemase"/>
</dbReference>
<evidence type="ECO:0000256" key="1">
    <source>
        <dbReference type="ARBA" id="ARBA00007847"/>
    </source>
</evidence>
<sequence length="238" mass="25454">MKRIGLLGGMSWESSALYYRLINEGVRDRLGGLHSADCVMVSVDFAAVERLQASGDWDGAGRLLADEARALVRAGAEVVVLCTNTMHRVAEHIEDAVDVPLLHLVDVTALAIRRARLTRVALLGTRFTMGEGFYRERMARHGIETLVPDAAGQALVDRVIYEELVRGEVREASRQEYRRIVAALAADGAEGVILGCTEIELLIGESDSPVPVFASTALHAGAAVDAALEVDAAPAAPA</sequence>
<dbReference type="KEGG" id="moj:D7D94_04950"/>
<dbReference type="NCBIfam" id="TIGR00035">
    <property type="entry name" value="asp_race"/>
    <property type="match status" value="1"/>
</dbReference>
<dbReference type="GO" id="GO:0047661">
    <property type="term" value="F:amino-acid racemase activity"/>
    <property type="evidence" value="ECO:0007669"/>
    <property type="project" value="InterPro"/>
</dbReference>
<dbReference type="OrthoDB" id="9803739at2"/>
<proteinExistence type="inferred from homology"/>
<keyword evidence="2" id="KW-0413">Isomerase</keyword>
<gene>
    <name evidence="3" type="ORF">D7D94_04950</name>
</gene>
<dbReference type="RefSeq" id="WP_156241575.1">
    <property type="nucleotide sequence ID" value="NZ_BAAAZL010000006.1"/>
</dbReference>
<dbReference type="AlphaFoldDB" id="A0A6I6DW53"/>
<dbReference type="PANTHER" id="PTHR21198:SF7">
    <property type="entry name" value="ASPARTATE-GLUTAMATE RACEMASE FAMILY"/>
    <property type="match status" value="1"/>
</dbReference>
<evidence type="ECO:0000313" key="3">
    <source>
        <dbReference type="EMBL" id="QGU27083.1"/>
    </source>
</evidence>
<evidence type="ECO:0000313" key="4">
    <source>
        <dbReference type="Proteomes" id="UP000422989"/>
    </source>
</evidence>
<dbReference type="InterPro" id="IPR004380">
    <property type="entry name" value="Asp_race"/>
</dbReference>
<protein>
    <submittedName>
        <fullName evidence="3">Aspartate/glutamate racemase family protein</fullName>
    </submittedName>
</protein>
<evidence type="ECO:0000256" key="2">
    <source>
        <dbReference type="ARBA" id="ARBA00023235"/>
    </source>
</evidence>
<dbReference type="Gene3D" id="3.40.50.1860">
    <property type="match status" value="2"/>
</dbReference>
<dbReference type="InterPro" id="IPR001920">
    <property type="entry name" value="Asp/Glu_race"/>
</dbReference>
<name>A0A6I6DW53_9MICO</name>
<keyword evidence="4" id="KW-1185">Reference proteome</keyword>
<dbReference type="Proteomes" id="UP000422989">
    <property type="component" value="Chromosome"/>
</dbReference>
<reference evidence="3 4" key="1">
    <citation type="submission" date="2018-09" db="EMBL/GenBank/DDBJ databases">
        <title>Whole genome sequencing of Microbacterium oryzae strain MB-10T.</title>
        <authorList>
            <person name="Das S.K."/>
        </authorList>
    </citation>
    <scope>NUCLEOTIDE SEQUENCE [LARGE SCALE GENOMIC DNA]</scope>
    <source>
        <strain evidence="3 4">MB-10</strain>
    </source>
</reference>
<dbReference type="Pfam" id="PF01177">
    <property type="entry name" value="Asp_Glu_race"/>
    <property type="match status" value="1"/>
</dbReference>
<accession>A0A6I6DW53</accession>
<organism evidence="3 4">
    <name type="scientific">Microbacterium oryzae</name>
    <dbReference type="NCBI Taxonomy" id="743009"/>
    <lineage>
        <taxon>Bacteria</taxon>
        <taxon>Bacillati</taxon>
        <taxon>Actinomycetota</taxon>
        <taxon>Actinomycetes</taxon>
        <taxon>Micrococcales</taxon>
        <taxon>Microbacteriaceae</taxon>
        <taxon>Microbacterium</taxon>
    </lineage>
</organism>